<dbReference type="PANTHER" id="PTHR37820:SF1">
    <property type="entry name" value="CELL DIVISION PROTEIN FTSQ"/>
    <property type="match status" value="1"/>
</dbReference>
<evidence type="ECO:0000256" key="6">
    <source>
        <dbReference type="ARBA" id="ARBA00023136"/>
    </source>
</evidence>
<dbReference type="InterPro" id="IPR013685">
    <property type="entry name" value="POTRA_FtsQ_type"/>
</dbReference>
<dbReference type="Gene3D" id="3.10.20.310">
    <property type="entry name" value="membrane protein fhac"/>
    <property type="match status" value="1"/>
</dbReference>
<reference evidence="10 11" key="1">
    <citation type="submission" date="2019-08" db="EMBL/GenBank/DDBJ databases">
        <title>In-depth cultivation of the pig gut microbiome towards novel bacterial diversity and tailored functional studies.</title>
        <authorList>
            <person name="Wylensek D."/>
            <person name="Hitch T.C.A."/>
            <person name="Clavel T."/>
        </authorList>
    </citation>
    <scope>NUCLEOTIDE SEQUENCE [LARGE SCALE GENOMIC DNA]</scope>
    <source>
        <strain evidence="10 11">WCA-383-APC-5B</strain>
    </source>
</reference>
<evidence type="ECO:0000256" key="4">
    <source>
        <dbReference type="ARBA" id="ARBA00022692"/>
    </source>
</evidence>
<evidence type="ECO:0000256" key="5">
    <source>
        <dbReference type="ARBA" id="ARBA00022989"/>
    </source>
</evidence>
<keyword evidence="5" id="KW-1133">Transmembrane helix</keyword>
<comment type="caution">
    <text evidence="10">The sequence shown here is derived from an EMBL/GenBank/DDBJ whole genome shotgun (WGS) entry which is preliminary data.</text>
</comment>
<evidence type="ECO:0000313" key="10">
    <source>
        <dbReference type="EMBL" id="MSR90010.1"/>
    </source>
</evidence>
<proteinExistence type="predicted"/>
<sequence length="280" mass="32475">MEQGINNFIKTKKKKKKIKKMIMFILFFLLLLFLFFAKAPIFNIKVVQYKNNKIIDDEELYKLYNPIGQNMIFINTKKAETNIKENPYVESISFEKHYPNELTVKIIEKNACYYVKEKSDYYILADDLSILEVKNKISGLKLIEMQNIKIDNRNVGQKITSKTSVVESASKLAELLGRNTSKVSFSKADVSTRNNLILYHNDVKILLGSDEEFEKKVNRAINILNDSKVNLKKGYINVQSTDRVVVMDEEHPAEEHDDKKQKETIDSIVNGQENKEEYGD</sequence>
<keyword evidence="7" id="KW-0131">Cell cycle</keyword>
<evidence type="ECO:0000256" key="2">
    <source>
        <dbReference type="ARBA" id="ARBA00022475"/>
    </source>
</evidence>
<dbReference type="Proteomes" id="UP000460287">
    <property type="component" value="Unassembled WGS sequence"/>
</dbReference>
<protein>
    <submittedName>
        <fullName evidence="10">FtsQ-type POTRA domain-containing protein</fullName>
    </submittedName>
</protein>
<keyword evidence="6" id="KW-0472">Membrane</keyword>
<feature type="region of interest" description="Disordered" evidence="8">
    <location>
        <begin position="249"/>
        <end position="280"/>
    </location>
</feature>
<dbReference type="AlphaFoldDB" id="A0A7X2MVX4"/>
<keyword evidence="2" id="KW-1003">Cell membrane</keyword>
<name>A0A7X2MVX4_9CLOT</name>
<evidence type="ECO:0000259" key="9">
    <source>
        <dbReference type="PROSITE" id="PS51779"/>
    </source>
</evidence>
<dbReference type="EMBL" id="VULX01000001">
    <property type="protein sequence ID" value="MSR90010.1"/>
    <property type="molecule type" value="Genomic_DNA"/>
</dbReference>
<dbReference type="GO" id="GO:0051301">
    <property type="term" value="P:cell division"/>
    <property type="evidence" value="ECO:0007669"/>
    <property type="project" value="UniProtKB-KW"/>
</dbReference>
<evidence type="ECO:0000256" key="3">
    <source>
        <dbReference type="ARBA" id="ARBA00022618"/>
    </source>
</evidence>
<dbReference type="InterPro" id="IPR034746">
    <property type="entry name" value="POTRA"/>
</dbReference>
<comment type="subcellular location">
    <subcellularLocation>
        <location evidence="1">Membrane</location>
    </subcellularLocation>
</comment>
<dbReference type="PANTHER" id="PTHR37820">
    <property type="entry name" value="CELL DIVISION PROTEIN DIVIB"/>
    <property type="match status" value="1"/>
</dbReference>
<evidence type="ECO:0000256" key="1">
    <source>
        <dbReference type="ARBA" id="ARBA00004370"/>
    </source>
</evidence>
<dbReference type="Pfam" id="PF08478">
    <property type="entry name" value="POTRA_1"/>
    <property type="match status" value="1"/>
</dbReference>
<feature type="compositionally biased region" description="Basic and acidic residues" evidence="8">
    <location>
        <begin position="249"/>
        <end position="265"/>
    </location>
</feature>
<dbReference type="InterPro" id="IPR050487">
    <property type="entry name" value="FtsQ_DivIB"/>
</dbReference>
<dbReference type="RefSeq" id="WP_154529890.1">
    <property type="nucleotide sequence ID" value="NZ_JAXFSD010000201.1"/>
</dbReference>
<feature type="domain" description="POTRA" evidence="9">
    <location>
        <begin position="42"/>
        <end position="109"/>
    </location>
</feature>
<keyword evidence="3" id="KW-0132">Cell division</keyword>
<evidence type="ECO:0000256" key="7">
    <source>
        <dbReference type="ARBA" id="ARBA00023306"/>
    </source>
</evidence>
<accession>A0A7X2MVX4</accession>
<evidence type="ECO:0000313" key="11">
    <source>
        <dbReference type="Proteomes" id="UP000460287"/>
    </source>
</evidence>
<dbReference type="GO" id="GO:0005886">
    <property type="term" value="C:plasma membrane"/>
    <property type="evidence" value="ECO:0007669"/>
    <property type="project" value="TreeGrafter"/>
</dbReference>
<evidence type="ECO:0000256" key="8">
    <source>
        <dbReference type="SAM" id="MobiDB-lite"/>
    </source>
</evidence>
<keyword evidence="4" id="KW-0812">Transmembrane</keyword>
<keyword evidence="11" id="KW-1185">Reference proteome</keyword>
<dbReference type="PROSITE" id="PS51779">
    <property type="entry name" value="POTRA"/>
    <property type="match status" value="1"/>
</dbReference>
<organism evidence="10 11">
    <name type="scientific">Inconstantimicrobium porci</name>
    <dbReference type="NCBI Taxonomy" id="2652291"/>
    <lineage>
        <taxon>Bacteria</taxon>
        <taxon>Bacillati</taxon>
        <taxon>Bacillota</taxon>
        <taxon>Clostridia</taxon>
        <taxon>Eubacteriales</taxon>
        <taxon>Clostridiaceae</taxon>
        <taxon>Inconstantimicrobium</taxon>
    </lineage>
</organism>
<gene>
    <name evidence="10" type="ORF">FYJ33_00935</name>
</gene>